<accession>A0ABR3MVA3</accession>
<dbReference type="Proteomes" id="UP001558613">
    <property type="component" value="Unassembled WGS sequence"/>
</dbReference>
<sequence length="135" mass="15225">MPPLSINVVCVVLRWSDDRYVARIDSPSALREPPAGFETSYAVPQLIQLRKLDVITPQLVSHGLTELAHYQANRCAAYPKQMCQCALTQHIKCWLAHAKISDPLLLIKARHNMLPPDLRSLSYPEIPLNGRGHHK</sequence>
<evidence type="ECO:0000313" key="2">
    <source>
        <dbReference type="Proteomes" id="UP001558613"/>
    </source>
</evidence>
<protein>
    <submittedName>
        <fullName evidence="1">Uncharacterized protein</fullName>
    </submittedName>
</protein>
<dbReference type="EMBL" id="JAYMGO010000009">
    <property type="protein sequence ID" value="KAL1268562.1"/>
    <property type="molecule type" value="Genomic_DNA"/>
</dbReference>
<organism evidence="1 2">
    <name type="scientific">Cirrhinus molitorella</name>
    <name type="common">mud carp</name>
    <dbReference type="NCBI Taxonomy" id="172907"/>
    <lineage>
        <taxon>Eukaryota</taxon>
        <taxon>Metazoa</taxon>
        <taxon>Chordata</taxon>
        <taxon>Craniata</taxon>
        <taxon>Vertebrata</taxon>
        <taxon>Euteleostomi</taxon>
        <taxon>Actinopterygii</taxon>
        <taxon>Neopterygii</taxon>
        <taxon>Teleostei</taxon>
        <taxon>Ostariophysi</taxon>
        <taxon>Cypriniformes</taxon>
        <taxon>Cyprinidae</taxon>
        <taxon>Labeoninae</taxon>
        <taxon>Labeonini</taxon>
        <taxon>Cirrhinus</taxon>
    </lineage>
</organism>
<gene>
    <name evidence="1" type="ORF">QQF64_033925</name>
</gene>
<evidence type="ECO:0000313" key="1">
    <source>
        <dbReference type="EMBL" id="KAL1268562.1"/>
    </source>
</evidence>
<keyword evidence="2" id="KW-1185">Reference proteome</keyword>
<proteinExistence type="predicted"/>
<comment type="caution">
    <text evidence="1">The sequence shown here is derived from an EMBL/GenBank/DDBJ whole genome shotgun (WGS) entry which is preliminary data.</text>
</comment>
<name>A0ABR3MVA3_9TELE</name>
<reference evidence="1 2" key="1">
    <citation type="submission" date="2023-09" db="EMBL/GenBank/DDBJ databases">
        <authorList>
            <person name="Wang M."/>
        </authorList>
    </citation>
    <scope>NUCLEOTIDE SEQUENCE [LARGE SCALE GENOMIC DNA]</scope>
    <source>
        <strain evidence="1">GT-2023</strain>
        <tissue evidence="1">Liver</tissue>
    </source>
</reference>